<dbReference type="EMBL" id="BARV01001376">
    <property type="protein sequence ID" value="GAH95468.1"/>
    <property type="molecule type" value="Genomic_DNA"/>
</dbReference>
<sequence>MEFIDNSGKPRSNQDIIETIDAIRKELVRGKPNPIMVFYPTILN</sequence>
<proteinExistence type="predicted"/>
<gene>
    <name evidence="1" type="ORF">S06H3_04042</name>
</gene>
<reference evidence="1" key="1">
    <citation type="journal article" date="2014" name="Front. Microbiol.">
        <title>High frequency of phylogenetically diverse reductive dehalogenase-homologous genes in deep subseafloor sedimentary metagenomes.</title>
        <authorList>
            <person name="Kawai M."/>
            <person name="Futagami T."/>
            <person name="Toyoda A."/>
            <person name="Takaki Y."/>
            <person name="Nishi S."/>
            <person name="Hori S."/>
            <person name="Arai W."/>
            <person name="Tsubouchi T."/>
            <person name="Morono Y."/>
            <person name="Uchiyama I."/>
            <person name="Ito T."/>
            <person name="Fujiyama A."/>
            <person name="Inagaki F."/>
            <person name="Takami H."/>
        </authorList>
    </citation>
    <scope>NUCLEOTIDE SEQUENCE</scope>
    <source>
        <strain evidence="1">Expedition CK06-06</strain>
    </source>
</reference>
<comment type="caution">
    <text evidence="1">The sequence shown here is derived from an EMBL/GenBank/DDBJ whole genome shotgun (WGS) entry which is preliminary data.</text>
</comment>
<accession>X1LMY6</accession>
<evidence type="ECO:0000313" key="1">
    <source>
        <dbReference type="EMBL" id="GAH95468.1"/>
    </source>
</evidence>
<feature type="non-terminal residue" evidence="1">
    <location>
        <position position="44"/>
    </location>
</feature>
<organism evidence="1">
    <name type="scientific">marine sediment metagenome</name>
    <dbReference type="NCBI Taxonomy" id="412755"/>
    <lineage>
        <taxon>unclassified sequences</taxon>
        <taxon>metagenomes</taxon>
        <taxon>ecological metagenomes</taxon>
    </lineage>
</organism>
<dbReference type="AlphaFoldDB" id="X1LMY6"/>
<protein>
    <submittedName>
        <fullName evidence="1">Uncharacterized protein</fullName>
    </submittedName>
</protein>
<name>X1LMY6_9ZZZZ</name>